<dbReference type="EMBL" id="FQNF01000006">
    <property type="protein sequence ID" value="SGZ38293.1"/>
    <property type="molecule type" value="Genomic_DNA"/>
</dbReference>
<reference evidence="2" key="1">
    <citation type="submission" date="2016-11" db="EMBL/GenBank/DDBJ databases">
        <authorList>
            <person name="Guldener U."/>
        </authorList>
    </citation>
    <scope>NUCLEOTIDE SEQUENCE [LARGE SCALE GENOMIC DNA]</scope>
</reference>
<organism evidence="1 2">
    <name type="scientific">Hanseniaspora guilliermondii</name>
    <dbReference type="NCBI Taxonomy" id="56406"/>
    <lineage>
        <taxon>Eukaryota</taxon>
        <taxon>Fungi</taxon>
        <taxon>Dikarya</taxon>
        <taxon>Ascomycota</taxon>
        <taxon>Saccharomycotina</taxon>
        <taxon>Saccharomycetes</taxon>
        <taxon>Saccharomycodales</taxon>
        <taxon>Saccharomycodaceae</taxon>
        <taxon>Hanseniaspora</taxon>
    </lineage>
</organism>
<protein>
    <submittedName>
        <fullName evidence="1">Uncharacterized protein</fullName>
    </submittedName>
</protein>
<dbReference type="AlphaFoldDB" id="A0A1L0CHQ5"/>
<dbReference type="OrthoDB" id="3972817at2759"/>
<dbReference type="VEuPathDB" id="FungiDB:HGUI_00493"/>
<proteinExistence type="predicted"/>
<evidence type="ECO:0000313" key="2">
    <source>
        <dbReference type="Proteomes" id="UP000183365"/>
    </source>
</evidence>
<name>A0A1L0CHQ5_9ASCO</name>
<keyword evidence="2" id="KW-1185">Reference proteome</keyword>
<evidence type="ECO:0000313" key="1">
    <source>
        <dbReference type="EMBL" id="SGZ38293.1"/>
    </source>
</evidence>
<gene>
    <name evidence="1" type="ORF">HGUI_00493</name>
</gene>
<dbReference type="Proteomes" id="UP000183365">
    <property type="component" value="Unassembled WGS sequence"/>
</dbReference>
<accession>A0A1L0CHQ5</accession>
<sequence>MLFSKIFSTRLCSVSKRYYSTPEPIGDYLVSPHNSYVIPKRGFRPAMKYPIYDPSQHPSLKDLQDYSESSLVKSAAYLLPRPFDKMNYDAACRYVEWSYPYTGLDIENHISNINKLVGETSLPRTIKLIDVYKTRYNIEERLVYDKTDLFKLIKPSKTTMKAISNKKKRVYSYFMSKNKMEITMELQNRKQNLGPDSKVSFSTVAAEMYNALSEEKMNEYKRAVDEDWENIKEIFQYDEAKQAWKSRESYSLKKSGY</sequence>